<protein>
    <submittedName>
        <fullName evidence="5">Transcriptional regulator</fullName>
    </submittedName>
</protein>
<keyword evidence="2" id="KW-0238">DNA-binding</keyword>
<proteinExistence type="predicted"/>
<dbReference type="RefSeq" id="WP_070791501.1">
    <property type="nucleotide sequence ID" value="NZ_MKIR01000002.1"/>
</dbReference>
<dbReference type="STRING" id="1859473.BG261_09190"/>
<keyword evidence="6" id="KW-1185">Reference proteome</keyword>
<dbReference type="Gene3D" id="1.10.10.10">
    <property type="entry name" value="Winged helix-like DNA-binding domain superfamily/Winged helix DNA-binding domain"/>
    <property type="match status" value="1"/>
</dbReference>
<dbReference type="EMBL" id="MKIR01000002">
    <property type="protein sequence ID" value="OFI50283.1"/>
    <property type="molecule type" value="Genomic_DNA"/>
</dbReference>
<dbReference type="Proteomes" id="UP000178622">
    <property type="component" value="Unassembled WGS sequence"/>
</dbReference>
<dbReference type="PRINTS" id="PR00778">
    <property type="entry name" value="HTHARSR"/>
</dbReference>
<dbReference type="NCBIfam" id="NF033788">
    <property type="entry name" value="HTH_metalloreg"/>
    <property type="match status" value="1"/>
</dbReference>
<dbReference type="SUPFAM" id="SSF46785">
    <property type="entry name" value="Winged helix' DNA-binding domain"/>
    <property type="match status" value="1"/>
</dbReference>
<dbReference type="InterPro" id="IPR036388">
    <property type="entry name" value="WH-like_DNA-bd_sf"/>
</dbReference>
<dbReference type="PANTHER" id="PTHR43132:SF6">
    <property type="entry name" value="HTH-TYPE TRANSCRIPTIONAL REPRESSOR CZRA"/>
    <property type="match status" value="1"/>
</dbReference>
<feature type="domain" description="HTH arsR-type" evidence="4">
    <location>
        <begin position="7"/>
        <end position="101"/>
    </location>
</feature>
<dbReference type="SMART" id="SM00418">
    <property type="entry name" value="HTH_ARSR"/>
    <property type="match status" value="1"/>
</dbReference>
<evidence type="ECO:0000313" key="6">
    <source>
        <dbReference type="Proteomes" id="UP000178622"/>
    </source>
</evidence>
<name>A0A1E8GRM5_9LACT</name>
<dbReference type="GO" id="GO:0003677">
    <property type="term" value="F:DNA binding"/>
    <property type="evidence" value="ECO:0007669"/>
    <property type="project" value="UniProtKB-KW"/>
</dbReference>
<evidence type="ECO:0000313" key="5">
    <source>
        <dbReference type="EMBL" id="OFI50283.1"/>
    </source>
</evidence>
<comment type="caution">
    <text evidence="5">The sequence shown here is derived from an EMBL/GenBank/DDBJ whole genome shotgun (WGS) entry which is preliminary data.</text>
</comment>
<keyword evidence="3" id="KW-0804">Transcription</keyword>
<gene>
    <name evidence="5" type="ORF">BG261_09190</name>
</gene>
<dbReference type="GO" id="GO:0003700">
    <property type="term" value="F:DNA-binding transcription factor activity"/>
    <property type="evidence" value="ECO:0007669"/>
    <property type="project" value="InterPro"/>
</dbReference>
<dbReference type="PROSITE" id="PS50987">
    <property type="entry name" value="HTH_ARSR_2"/>
    <property type="match status" value="1"/>
</dbReference>
<keyword evidence="1" id="KW-0805">Transcription regulation</keyword>
<accession>A0A1E8GRM5</accession>
<evidence type="ECO:0000256" key="2">
    <source>
        <dbReference type="ARBA" id="ARBA00023125"/>
    </source>
</evidence>
<organism evidence="5 6">
    <name type="scientific">Floricoccus tropicus</name>
    <dbReference type="NCBI Taxonomy" id="1859473"/>
    <lineage>
        <taxon>Bacteria</taxon>
        <taxon>Bacillati</taxon>
        <taxon>Bacillota</taxon>
        <taxon>Bacilli</taxon>
        <taxon>Lactobacillales</taxon>
        <taxon>Streptococcaceae</taxon>
        <taxon>Floricoccus</taxon>
    </lineage>
</organism>
<dbReference type="CDD" id="cd00090">
    <property type="entry name" value="HTH_ARSR"/>
    <property type="match status" value="1"/>
</dbReference>
<dbReference type="AlphaFoldDB" id="A0A1E8GRM5"/>
<evidence type="ECO:0000256" key="1">
    <source>
        <dbReference type="ARBA" id="ARBA00023015"/>
    </source>
</evidence>
<dbReference type="InterPro" id="IPR011991">
    <property type="entry name" value="ArsR-like_HTH"/>
</dbReference>
<reference evidence="6" key="1">
    <citation type="submission" date="2016-09" db="EMBL/GenBank/DDBJ databases">
        <title>Draft genome sequence of a novel species of the family Streptococcaceae isolated from flowers.</title>
        <authorList>
            <person name="Chuah L.-O."/>
            <person name="Yap K.-P."/>
            <person name="Thong K.L."/>
            <person name="Liong M.T."/>
            <person name="Ahmad R."/>
            <person name="Rusul G."/>
        </authorList>
    </citation>
    <scope>NUCLEOTIDE SEQUENCE [LARGE SCALE GENOMIC DNA]</scope>
    <source>
        <strain evidence="6">DF1</strain>
    </source>
</reference>
<evidence type="ECO:0000256" key="3">
    <source>
        <dbReference type="ARBA" id="ARBA00023163"/>
    </source>
</evidence>
<dbReference type="InterPro" id="IPR036390">
    <property type="entry name" value="WH_DNA-bd_sf"/>
</dbReference>
<dbReference type="Pfam" id="PF01022">
    <property type="entry name" value="HTH_5"/>
    <property type="match status" value="1"/>
</dbReference>
<dbReference type="InterPro" id="IPR001845">
    <property type="entry name" value="HTH_ArsR_DNA-bd_dom"/>
</dbReference>
<dbReference type="PANTHER" id="PTHR43132">
    <property type="entry name" value="ARSENICAL RESISTANCE OPERON REPRESSOR ARSR-RELATED"/>
    <property type="match status" value="1"/>
</dbReference>
<evidence type="ECO:0000259" key="4">
    <source>
        <dbReference type="PROSITE" id="PS50987"/>
    </source>
</evidence>
<dbReference type="OrthoDB" id="9794330at2"/>
<sequence length="105" mass="12072">MSEIKKINQDVLDDANKIFKLLGNPVRLQILYILSQEKLNVGNIAEILELEQSATSHQLSLLKEAQLVTSERDGKSIYYQLDDNHVSHIIEDTLKHVEHSQKHKK</sequence>
<dbReference type="InterPro" id="IPR051011">
    <property type="entry name" value="Metal_resp_trans_reg"/>
</dbReference>